<dbReference type="STRING" id="35622.SAMN04489764_2503"/>
<gene>
    <name evidence="1" type="ORF">SAMN04489764_2503</name>
</gene>
<evidence type="ECO:0000313" key="1">
    <source>
        <dbReference type="EMBL" id="SDQ88732.1"/>
    </source>
</evidence>
<dbReference type="OrthoDB" id="140419at2"/>
<sequence>MVEQEWQRAYAMLSLRLNRLLGGHALVYLGPEEWKREADAEPPPPPGLLAEDAEALLEHAPTPYATAHVRAMRAVARYLNGDRPPLAEYGRQTLGLKPEWVPESVFEEAHAWLDAALPKSSGSLADRLHAWQAAHTLDRIELLPDLVAKAVAETRARTGAIVPLPPGEEVGCELVPQAHYHAAGAHHGGLRSTIYINTGIPFNLADLLYVVAHEGHPGHIAESLLKEIHVPRPDQRVRLLMSPSFVLGEGLGLSAEEIIFPGDEAQAWLTDNVLSELGIRPDGSDFAAIHRAKNVLWGVWGNVAFMAAEGRPDEELAAYLSRWSLYDETEIAQVLPSLKPSPMSPYIFGYFHGWRLLRPWVGEPGLVRRLLTEQLLPADVDG</sequence>
<reference evidence="1 2" key="1">
    <citation type="submission" date="2016-10" db="EMBL/GenBank/DDBJ databases">
        <authorList>
            <person name="de Groot N.N."/>
        </authorList>
    </citation>
    <scope>NUCLEOTIDE SEQUENCE [LARGE SCALE GENOMIC DNA]</scope>
    <source>
        <strain evidence="1 2">DSM 43794</strain>
    </source>
</reference>
<accession>A0A1H1EJ07</accession>
<dbReference type="Proteomes" id="UP000217103">
    <property type="component" value="Unassembled WGS sequence"/>
</dbReference>
<dbReference type="AlphaFoldDB" id="A0A1H1EJ07"/>
<proteinExistence type="predicted"/>
<evidence type="ECO:0000313" key="2">
    <source>
        <dbReference type="Proteomes" id="UP000217103"/>
    </source>
</evidence>
<organism evidence="1 2">
    <name type="scientific">Thermostaphylospora chromogena</name>
    <dbReference type="NCBI Taxonomy" id="35622"/>
    <lineage>
        <taxon>Bacteria</taxon>
        <taxon>Bacillati</taxon>
        <taxon>Actinomycetota</taxon>
        <taxon>Actinomycetes</taxon>
        <taxon>Streptosporangiales</taxon>
        <taxon>Thermomonosporaceae</taxon>
        <taxon>Thermostaphylospora</taxon>
    </lineage>
</organism>
<evidence type="ECO:0008006" key="3">
    <source>
        <dbReference type="Google" id="ProtNLM"/>
    </source>
</evidence>
<name>A0A1H1EJ07_9ACTN</name>
<keyword evidence="2" id="KW-1185">Reference proteome</keyword>
<dbReference type="RefSeq" id="WP_093259190.1">
    <property type="nucleotide sequence ID" value="NZ_FNKK01000002.1"/>
</dbReference>
<protein>
    <recommendedName>
        <fullName evidence="3">DUF885 domain-containing protein</fullName>
    </recommendedName>
</protein>
<dbReference type="EMBL" id="FNKK01000002">
    <property type="protein sequence ID" value="SDQ88732.1"/>
    <property type="molecule type" value="Genomic_DNA"/>
</dbReference>